<name>A0ACD3AM67_9AGAR</name>
<evidence type="ECO:0000313" key="1">
    <source>
        <dbReference type="EMBL" id="TFK66631.1"/>
    </source>
</evidence>
<dbReference type="EMBL" id="ML208399">
    <property type="protein sequence ID" value="TFK66631.1"/>
    <property type="molecule type" value="Genomic_DNA"/>
</dbReference>
<evidence type="ECO:0000313" key="2">
    <source>
        <dbReference type="Proteomes" id="UP000308600"/>
    </source>
</evidence>
<accession>A0ACD3AM67</accession>
<protein>
    <submittedName>
        <fullName evidence="1">Uncharacterized protein</fullName>
    </submittedName>
</protein>
<keyword evidence="2" id="KW-1185">Reference proteome</keyword>
<sequence length="181" mass="20106">MSYNNNPQSVVVIDDSSDSDSDVVSSTSRANASASASVAFTSVNTSRYASSVAFTSVNTSRSHFSSTTPNNNGLPHSNLTATTTHLLSTAPVWSFLAVPSPTGPPMTLPTRLLGRQDMMGIPRDERWYAVIRARGVGLFYGWESVRAVRTPKIFCRIFRNPEDAWLFFMYHRQRNNVRRIP</sequence>
<reference evidence="1 2" key="1">
    <citation type="journal article" date="2019" name="Nat. Ecol. Evol.">
        <title>Megaphylogeny resolves global patterns of mushroom evolution.</title>
        <authorList>
            <person name="Varga T."/>
            <person name="Krizsan K."/>
            <person name="Foldi C."/>
            <person name="Dima B."/>
            <person name="Sanchez-Garcia M."/>
            <person name="Sanchez-Ramirez S."/>
            <person name="Szollosi G.J."/>
            <person name="Szarkandi J.G."/>
            <person name="Papp V."/>
            <person name="Albert L."/>
            <person name="Andreopoulos W."/>
            <person name="Angelini C."/>
            <person name="Antonin V."/>
            <person name="Barry K.W."/>
            <person name="Bougher N.L."/>
            <person name="Buchanan P."/>
            <person name="Buyck B."/>
            <person name="Bense V."/>
            <person name="Catcheside P."/>
            <person name="Chovatia M."/>
            <person name="Cooper J."/>
            <person name="Damon W."/>
            <person name="Desjardin D."/>
            <person name="Finy P."/>
            <person name="Geml J."/>
            <person name="Haridas S."/>
            <person name="Hughes K."/>
            <person name="Justo A."/>
            <person name="Karasinski D."/>
            <person name="Kautmanova I."/>
            <person name="Kiss B."/>
            <person name="Kocsube S."/>
            <person name="Kotiranta H."/>
            <person name="LaButti K.M."/>
            <person name="Lechner B.E."/>
            <person name="Liimatainen K."/>
            <person name="Lipzen A."/>
            <person name="Lukacs Z."/>
            <person name="Mihaltcheva S."/>
            <person name="Morgado L.N."/>
            <person name="Niskanen T."/>
            <person name="Noordeloos M.E."/>
            <person name="Ohm R.A."/>
            <person name="Ortiz-Santana B."/>
            <person name="Ovrebo C."/>
            <person name="Racz N."/>
            <person name="Riley R."/>
            <person name="Savchenko A."/>
            <person name="Shiryaev A."/>
            <person name="Soop K."/>
            <person name="Spirin V."/>
            <person name="Szebenyi C."/>
            <person name="Tomsovsky M."/>
            <person name="Tulloss R.E."/>
            <person name="Uehling J."/>
            <person name="Grigoriev I.V."/>
            <person name="Vagvolgyi C."/>
            <person name="Papp T."/>
            <person name="Martin F.M."/>
            <person name="Miettinen O."/>
            <person name="Hibbett D.S."/>
            <person name="Nagy L.G."/>
        </authorList>
    </citation>
    <scope>NUCLEOTIDE SEQUENCE [LARGE SCALE GENOMIC DNA]</scope>
    <source>
        <strain evidence="1 2">NL-1719</strain>
    </source>
</reference>
<gene>
    <name evidence="1" type="ORF">BDN72DRAFT_899682</name>
</gene>
<organism evidence="1 2">
    <name type="scientific">Pluteus cervinus</name>
    <dbReference type="NCBI Taxonomy" id="181527"/>
    <lineage>
        <taxon>Eukaryota</taxon>
        <taxon>Fungi</taxon>
        <taxon>Dikarya</taxon>
        <taxon>Basidiomycota</taxon>
        <taxon>Agaricomycotina</taxon>
        <taxon>Agaricomycetes</taxon>
        <taxon>Agaricomycetidae</taxon>
        <taxon>Agaricales</taxon>
        <taxon>Pluteineae</taxon>
        <taxon>Pluteaceae</taxon>
        <taxon>Pluteus</taxon>
    </lineage>
</organism>
<proteinExistence type="predicted"/>
<dbReference type="Proteomes" id="UP000308600">
    <property type="component" value="Unassembled WGS sequence"/>
</dbReference>